<dbReference type="PANTHER" id="PTHR43742:SF6">
    <property type="entry name" value="OXIDOREDUCTASE YYAE-RELATED"/>
    <property type="match status" value="1"/>
</dbReference>
<dbReference type="InterPro" id="IPR050612">
    <property type="entry name" value="Prok_Mopterin_Oxidored"/>
</dbReference>
<evidence type="ECO:0000313" key="5">
    <source>
        <dbReference type="Proteomes" id="UP000242497"/>
    </source>
</evidence>
<accession>A0A1M6NP84</accession>
<name>A0A1M6NP84_9FIRM</name>
<sequence>MNIKNYPRVSKKEYLQKVIEPLNTKLEDIKNKNITIQEGEVAWDNLIFKTKSKKIEIYSTNAKEDGLTPIPIYENKRNEKIRLISTHPRNSIFTQHFLDVDGISKAYINKKLANKYLINQGDKVVLKSENGEIIVEIIINEDILDNIVHMYTGWWHKHGNPNFLTNDISSEMGGQVAYNETFIDIVKKC</sequence>
<dbReference type="EMBL" id="FRAE01000024">
    <property type="protein sequence ID" value="SHJ97436.1"/>
    <property type="molecule type" value="Genomic_DNA"/>
</dbReference>
<feature type="domain" description="Molybdopterin dinucleotide-binding" evidence="3">
    <location>
        <begin position="104"/>
        <end position="181"/>
    </location>
</feature>
<reference evidence="5" key="1">
    <citation type="submission" date="2016-11" db="EMBL/GenBank/DDBJ databases">
        <authorList>
            <person name="Varghese N."/>
            <person name="Submissions S."/>
        </authorList>
    </citation>
    <scope>NUCLEOTIDE SEQUENCE [LARGE SCALE GENOMIC DNA]</scope>
    <source>
        <strain evidence="5">DSM 15518</strain>
    </source>
</reference>
<dbReference type="AlphaFoldDB" id="A0A1M6NP84"/>
<dbReference type="InterPro" id="IPR006657">
    <property type="entry name" value="MoPterin_dinucl-bd_dom"/>
</dbReference>
<evidence type="ECO:0000256" key="2">
    <source>
        <dbReference type="ARBA" id="ARBA00023014"/>
    </source>
</evidence>
<dbReference type="Gene3D" id="2.40.40.20">
    <property type="match status" value="1"/>
</dbReference>
<dbReference type="RefSeq" id="WP_072888411.1">
    <property type="nucleotide sequence ID" value="NZ_FRAE01000024.1"/>
</dbReference>
<dbReference type="Pfam" id="PF01568">
    <property type="entry name" value="Molydop_binding"/>
    <property type="match status" value="1"/>
</dbReference>
<protein>
    <submittedName>
        <fullName evidence="4">Molydopterin dinucleotide binding domain-containing protein</fullName>
    </submittedName>
</protein>
<keyword evidence="5" id="KW-1185">Reference proteome</keyword>
<gene>
    <name evidence="4" type="ORF">SAMN02744037_01320</name>
</gene>
<dbReference type="PANTHER" id="PTHR43742">
    <property type="entry name" value="TRIMETHYLAMINE-N-OXIDE REDUCTASE"/>
    <property type="match status" value="1"/>
</dbReference>
<dbReference type="GO" id="GO:0016491">
    <property type="term" value="F:oxidoreductase activity"/>
    <property type="evidence" value="ECO:0007669"/>
    <property type="project" value="InterPro"/>
</dbReference>
<dbReference type="Proteomes" id="UP000242497">
    <property type="component" value="Unassembled WGS sequence"/>
</dbReference>
<dbReference type="GO" id="GO:0043546">
    <property type="term" value="F:molybdopterin cofactor binding"/>
    <property type="evidence" value="ECO:0007669"/>
    <property type="project" value="InterPro"/>
</dbReference>
<dbReference type="STRING" id="1123349.SAMN02744037_01320"/>
<dbReference type="Gene3D" id="3.40.228.10">
    <property type="entry name" value="Dimethylsulfoxide Reductase, domain 2"/>
    <property type="match status" value="1"/>
</dbReference>
<dbReference type="CDD" id="cd02775">
    <property type="entry name" value="MopB_CT"/>
    <property type="match status" value="1"/>
</dbReference>
<evidence type="ECO:0000256" key="1">
    <source>
        <dbReference type="ARBA" id="ARBA00023004"/>
    </source>
</evidence>
<evidence type="ECO:0000259" key="3">
    <source>
        <dbReference type="Pfam" id="PF01568"/>
    </source>
</evidence>
<dbReference type="InterPro" id="IPR009010">
    <property type="entry name" value="Asp_de-COase-like_dom_sf"/>
</dbReference>
<dbReference type="Gene3D" id="3.30.2070.10">
    <property type="entry name" value="Formate dehydrogenase/DMSO reductase"/>
    <property type="match status" value="1"/>
</dbReference>
<dbReference type="SUPFAM" id="SSF50692">
    <property type="entry name" value="ADC-like"/>
    <property type="match status" value="1"/>
</dbReference>
<evidence type="ECO:0000313" key="4">
    <source>
        <dbReference type="EMBL" id="SHJ97436.1"/>
    </source>
</evidence>
<keyword evidence="2" id="KW-0479">Metal-binding</keyword>
<dbReference type="GO" id="GO:0051536">
    <property type="term" value="F:iron-sulfur cluster binding"/>
    <property type="evidence" value="ECO:0007669"/>
    <property type="project" value="UniProtKB-KW"/>
</dbReference>
<proteinExistence type="predicted"/>
<keyword evidence="2" id="KW-0411">Iron-sulfur</keyword>
<keyword evidence="1" id="KW-0408">Iron</keyword>
<organism evidence="4 5">
    <name type="scientific">Tepidibacter formicigenes DSM 15518</name>
    <dbReference type="NCBI Taxonomy" id="1123349"/>
    <lineage>
        <taxon>Bacteria</taxon>
        <taxon>Bacillati</taxon>
        <taxon>Bacillota</taxon>
        <taxon>Clostridia</taxon>
        <taxon>Peptostreptococcales</taxon>
        <taxon>Peptostreptococcaceae</taxon>
        <taxon>Tepidibacter</taxon>
    </lineage>
</organism>